<dbReference type="SMART" id="SM00490">
    <property type="entry name" value="HELICc"/>
    <property type="match status" value="1"/>
</dbReference>
<proteinExistence type="predicted"/>
<dbReference type="OrthoDB" id="9802848at2"/>
<gene>
    <name evidence="7" type="ordered locus">Calkro_0027</name>
</gene>
<organism evidence="7 8">
    <name type="scientific">Caldicellulosiruptor kronotskyensis (strain DSM 18902 / VKM B-2412 / 2002)</name>
    <dbReference type="NCBI Taxonomy" id="632348"/>
    <lineage>
        <taxon>Bacteria</taxon>
        <taxon>Bacillati</taxon>
        <taxon>Bacillota</taxon>
        <taxon>Bacillota incertae sedis</taxon>
        <taxon>Caldicellulosiruptorales</taxon>
        <taxon>Caldicellulosiruptoraceae</taxon>
        <taxon>Caldicellulosiruptor</taxon>
    </lineage>
</organism>
<dbReference type="PROSITE" id="PS51194">
    <property type="entry name" value="HELICASE_CTER"/>
    <property type="match status" value="1"/>
</dbReference>
<evidence type="ECO:0000256" key="1">
    <source>
        <dbReference type="ARBA" id="ARBA00022741"/>
    </source>
</evidence>
<keyword evidence="4" id="KW-0067">ATP-binding</keyword>
<dbReference type="InterPro" id="IPR027417">
    <property type="entry name" value="P-loop_NTPase"/>
</dbReference>
<evidence type="ECO:0000256" key="2">
    <source>
        <dbReference type="ARBA" id="ARBA00022801"/>
    </source>
</evidence>
<reference evidence="7 8" key="2">
    <citation type="journal article" date="2011" name="J. Bacteriol.">
        <title>Complete genome sequences for the anaerobic, extremely thermophilic plant biomass-degrading bacteria Caldicellulosiruptor hydrothermalis, Caldicellulosiruptor kristjanssonii, Caldicellulosiruptor kronotskyensis, Caldicellulosiruptor owensenis, and Caldicellulosiruptor lactoaceticus.</title>
        <authorList>
            <person name="Blumer-Schuette S.E."/>
            <person name="Ozdemir I."/>
            <person name="Mistry D."/>
            <person name="Lucas S."/>
            <person name="Lapidus A."/>
            <person name="Cheng J.F."/>
            <person name="Goodwin L.A."/>
            <person name="Pitluck S."/>
            <person name="Land M.L."/>
            <person name="Hauser L.J."/>
            <person name="Woyke T."/>
            <person name="Mikhailova N."/>
            <person name="Pati A."/>
            <person name="Kyrpides N.C."/>
            <person name="Ivanova N."/>
            <person name="Detter J.C."/>
            <person name="Walston-Davenport K."/>
            <person name="Han S."/>
            <person name="Adams M.W."/>
            <person name="Kelly R.M."/>
        </authorList>
    </citation>
    <scope>NUCLEOTIDE SEQUENCE [LARGE SCALE GENOMIC DNA]</scope>
    <source>
        <strain evidence="8">DSM 18902 / VKM B-2412 / 2002</strain>
    </source>
</reference>
<dbReference type="CDD" id="cd17926">
    <property type="entry name" value="DEXHc_RE"/>
    <property type="match status" value="1"/>
</dbReference>
<dbReference type="Gene3D" id="3.30.870.10">
    <property type="entry name" value="Endonuclease Chain A"/>
    <property type="match status" value="1"/>
</dbReference>
<dbReference type="GO" id="GO:0003677">
    <property type="term" value="F:DNA binding"/>
    <property type="evidence" value="ECO:0007669"/>
    <property type="project" value="InterPro"/>
</dbReference>
<keyword evidence="1" id="KW-0547">Nucleotide-binding</keyword>
<evidence type="ECO:0000259" key="6">
    <source>
        <dbReference type="PROSITE" id="PS51194"/>
    </source>
</evidence>
<keyword evidence="8" id="KW-1185">Reference proteome</keyword>
<name>E4SC21_CALK2</name>
<dbReference type="InterPro" id="IPR014001">
    <property type="entry name" value="Helicase_ATP-bd"/>
</dbReference>
<dbReference type="PATRIC" id="fig|632348.3.peg.30"/>
<dbReference type="InterPro" id="IPR006935">
    <property type="entry name" value="Helicase/UvrB_N"/>
</dbReference>
<dbReference type="KEGG" id="ckn:Calkro_0027"/>
<feature type="domain" description="Helicase ATP-binding" evidence="5">
    <location>
        <begin position="265"/>
        <end position="436"/>
    </location>
</feature>
<dbReference type="Pfam" id="PF04851">
    <property type="entry name" value="ResIII"/>
    <property type="match status" value="1"/>
</dbReference>
<feature type="domain" description="Helicase C-terminal" evidence="6">
    <location>
        <begin position="521"/>
        <end position="684"/>
    </location>
</feature>
<reference key="1">
    <citation type="submission" date="2010-11" db="EMBL/GenBank/DDBJ databases">
        <title>Complete sequence of Caldicellulosiruptor kronotskyensis 2002.</title>
        <authorList>
            <consortium name="US DOE Joint Genome Institute"/>
            <person name="Lucas S."/>
            <person name="Copeland A."/>
            <person name="Lapidus A."/>
            <person name="Cheng J.-F."/>
            <person name="Bruce D."/>
            <person name="Goodwin L."/>
            <person name="Pitluck S."/>
            <person name="Davenport K."/>
            <person name="Detter J.C."/>
            <person name="Han C."/>
            <person name="Tapia R."/>
            <person name="Land M."/>
            <person name="Hauser L."/>
            <person name="Jeffries C."/>
            <person name="Kyrpides N."/>
            <person name="Ivanova N."/>
            <person name="Mikhailova N."/>
            <person name="Blumer-Schuette S.E."/>
            <person name="Kelly R.M."/>
            <person name="Woyke T."/>
        </authorList>
    </citation>
    <scope>NUCLEOTIDE SEQUENCE</scope>
    <source>
        <strain>2002</strain>
    </source>
</reference>
<evidence type="ECO:0000313" key="8">
    <source>
        <dbReference type="Proteomes" id="UP000006835"/>
    </source>
</evidence>
<dbReference type="PANTHER" id="PTHR11274:SF0">
    <property type="entry name" value="GENERAL TRANSCRIPTION AND DNA REPAIR FACTOR IIH HELICASE SUBUNIT XPB"/>
    <property type="match status" value="1"/>
</dbReference>
<dbReference type="SUPFAM" id="SSF52540">
    <property type="entry name" value="P-loop containing nucleoside triphosphate hydrolases"/>
    <property type="match status" value="1"/>
</dbReference>
<accession>E4SC21</accession>
<dbReference type="GO" id="GO:0016787">
    <property type="term" value="F:hydrolase activity"/>
    <property type="evidence" value="ECO:0007669"/>
    <property type="project" value="UniProtKB-KW"/>
</dbReference>
<evidence type="ECO:0000256" key="3">
    <source>
        <dbReference type="ARBA" id="ARBA00022806"/>
    </source>
</evidence>
<dbReference type="InterPro" id="IPR001650">
    <property type="entry name" value="Helicase_C-like"/>
</dbReference>
<dbReference type="SMART" id="SM00487">
    <property type="entry name" value="DEXDc"/>
    <property type="match status" value="1"/>
</dbReference>
<dbReference type="Gene3D" id="3.40.50.300">
    <property type="entry name" value="P-loop containing nucleotide triphosphate hydrolases"/>
    <property type="match status" value="2"/>
</dbReference>
<evidence type="ECO:0000256" key="4">
    <source>
        <dbReference type="ARBA" id="ARBA00022840"/>
    </source>
</evidence>
<dbReference type="PANTHER" id="PTHR11274">
    <property type="entry name" value="RAD25/XP-B DNA REPAIR HELICASE"/>
    <property type="match status" value="1"/>
</dbReference>
<sequence length="729" mass="85011">MGFDELNLKMVYRSSNDDIVRDFLIPVLEKAVVYKRAVGFFSSTSLIEITKGLYGLVKNNGKIYIVASPALTEEDIEAIRKGYEKRAIIEKRILESFQEPKDYFEEERLNLLAHLIAKGYLDIKLAFMEDENEIGIYHEKIGIIIDKKGNKIAFTGSLNETRTAYMNNFESIDVFMSWMGEDSRIRVEEKEKNFDDLWHDRTYKVRVIDFPKVGYERLKKYMKPTLDLELDKKQFFVNYKPEKRESIFVKPQDLQFRDYQLEAIENWLSNNGHGIFNMATGTGKTVTALGAISRLAEKLNYKIAVVIVCPFQHLVDQWAEEVYKWNVKPIIGYSGSSQKEWLSRLRQTVRNYNLGFVQNFCFITTNSTFSSDEVQNQLAKLKCNSLLVADEVHYFGAEKLSKKLLDNFTYRLGLSATIERHFDPEGTNKIYDYFGDECINYPIELAIKNGMLTPYYYYPIVGYLTEKELVEYNRLSRELGKYIEIDEDKYRNYDIILNEKAKQIALKRAKIIAGAKMKLDLLKEHIKDYVNERHILVYCGVSNPSYEDAEVERDSINFGVKQIDKVTKILGKEFGMKVARFTSKETIQEREWIKEEFEKGEKLQAIVAIKCLDEGFNIPAIKTAFILASSTNPKEYIQRRGRILRLARDKVYATIYDFVILPRQLEEVKHKTWEEIKLDISLVKREIARIEEFCRIALNSSEGYKLIDRIKEVYDLDNIKGADSDGRIY</sequence>
<dbReference type="PROSITE" id="PS51192">
    <property type="entry name" value="HELICASE_ATP_BIND_1"/>
    <property type="match status" value="1"/>
</dbReference>
<evidence type="ECO:0000259" key="5">
    <source>
        <dbReference type="PROSITE" id="PS51192"/>
    </source>
</evidence>
<dbReference type="RefSeq" id="WP_013429103.1">
    <property type="nucleotide sequence ID" value="NC_014720.1"/>
</dbReference>
<protein>
    <submittedName>
        <fullName evidence="7">Type III restriction protein res subunit</fullName>
    </submittedName>
</protein>
<dbReference type="AlphaFoldDB" id="E4SC21"/>
<dbReference type="Proteomes" id="UP000006835">
    <property type="component" value="Chromosome"/>
</dbReference>
<dbReference type="GO" id="GO:0004386">
    <property type="term" value="F:helicase activity"/>
    <property type="evidence" value="ECO:0007669"/>
    <property type="project" value="UniProtKB-KW"/>
</dbReference>
<dbReference type="GO" id="GO:0005524">
    <property type="term" value="F:ATP binding"/>
    <property type="evidence" value="ECO:0007669"/>
    <property type="project" value="UniProtKB-KW"/>
</dbReference>
<dbReference type="Pfam" id="PF00271">
    <property type="entry name" value="Helicase_C"/>
    <property type="match status" value="1"/>
</dbReference>
<dbReference type="HOGENOM" id="CLU_024175_0_0_9"/>
<dbReference type="CDD" id="cd09179">
    <property type="entry name" value="PLDc_N_DEXD_a"/>
    <property type="match status" value="1"/>
</dbReference>
<keyword evidence="3" id="KW-0347">Helicase</keyword>
<dbReference type="InterPro" id="IPR050615">
    <property type="entry name" value="ATP-dep_DNA_Helicase"/>
</dbReference>
<evidence type="ECO:0000313" key="7">
    <source>
        <dbReference type="EMBL" id="ADQ44946.1"/>
    </source>
</evidence>
<keyword evidence="2" id="KW-0378">Hydrolase</keyword>
<dbReference type="EMBL" id="CP002330">
    <property type="protein sequence ID" value="ADQ44946.1"/>
    <property type="molecule type" value="Genomic_DNA"/>
</dbReference>